<dbReference type="Pfam" id="PF01526">
    <property type="entry name" value="DDE_Tnp_Tn3"/>
    <property type="match status" value="1"/>
</dbReference>
<evidence type="ECO:0000313" key="3">
    <source>
        <dbReference type="Proteomes" id="UP000787472"/>
    </source>
</evidence>
<gene>
    <name evidence="2" type="ORF">G8770_09565</name>
</gene>
<feature type="domain" description="Tn3 transposase DDE" evidence="1">
    <location>
        <begin position="72"/>
        <end position="314"/>
    </location>
</feature>
<evidence type="ECO:0000259" key="1">
    <source>
        <dbReference type="Pfam" id="PF01526"/>
    </source>
</evidence>
<name>A0A9E5JUE6_9GAMM</name>
<accession>A0A9E5JUE6</accession>
<dbReference type="EMBL" id="JAAONZ010000005">
    <property type="protein sequence ID" value="NHO65788.1"/>
    <property type="molecule type" value="Genomic_DNA"/>
</dbReference>
<protein>
    <submittedName>
        <fullName evidence="2">Transposase</fullName>
    </submittedName>
</protein>
<dbReference type="Proteomes" id="UP000787472">
    <property type="component" value="Unassembled WGS sequence"/>
</dbReference>
<evidence type="ECO:0000313" key="2">
    <source>
        <dbReference type="EMBL" id="NHO65788.1"/>
    </source>
</evidence>
<reference evidence="2" key="1">
    <citation type="submission" date="2020-03" db="EMBL/GenBank/DDBJ databases">
        <authorList>
            <person name="Guo F."/>
        </authorList>
    </citation>
    <scope>NUCLEOTIDE SEQUENCE</scope>
    <source>
        <strain evidence="2">JCM 30134</strain>
    </source>
</reference>
<dbReference type="AlphaFoldDB" id="A0A9E5JUE6"/>
<dbReference type="GO" id="GO:0006313">
    <property type="term" value="P:DNA transposition"/>
    <property type="evidence" value="ECO:0007669"/>
    <property type="project" value="InterPro"/>
</dbReference>
<dbReference type="GO" id="GO:0004803">
    <property type="term" value="F:transposase activity"/>
    <property type="evidence" value="ECO:0007669"/>
    <property type="project" value="InterPro"/>
</dbReference>
<dbReference type="RefSeq" id="WP_167185340.1">
    <property type="nucleotide sequence ID" value="NZ_JAAONZ010000005.1"/>
</dbReference>
<organism evidence="2 3">
    <name type="scientific">Pseudomaricurvus hydrocarbonicus</name>
    <dbReference type="NCBI Taxonomy" id="1470433"/>
    <lineage>
        <taxon>Bacteria</taxon>
        <taxon>Pseudomonadati</taxon>
        <taxon>Pseudomonadota</taxon>
        <taxon>Gammaproteobacteria</taxon>
        <taxon>Cellvibrionales</taxon>
        <taxon>Cellvibrionaceae</taxon>
        <taxon>Pseudomaricurvus</taxon>
    </lineage>
</organism>
<proteinExistence type="predicted"/>
<keyword evidence="3" id="KW-1185">Reference proteome</keyword>
<comment type="caution">
    <text evidence="2">The sequence shown here is derived from an EMBL/GenBank/DDBJ whole genome shotgun (WGS) entry which is preliminary data.</text>
</comment>
<sequence>MQIQLLSVSDVTISGVRLRRCRPAPDAADRRTAASGHFPALPHQATKRGRRNYLLINFKTDQILIPPSPFIFPYMIDGLAKTKGTLFKDEDEHRHSTDTHGYTEATFTALNFLGVAFSPRIKNVHKQKLYYYESKTNKRKSSYAVKPGRGISHKKIIENWDDILRLMVSIKLGYCPGSDTFKTLSASTRETKLYAAVKEFGRLLKTEFILTYIDDADLRRSINKQLNIVELGQKLSEAMFFARGGELKVGVEPKITITQLCLTFLKNVIILWNYLFLSEHYLNTEDNQEQEAILEGVKEGSVIAWAHVNKLGVYDFDQPATPSFSRTLQEFQDVELD</sequence>
<dbReference type="InterPro" id="IPR002513">
    <property type="entry name" value="Tn3_Tnp_DDE_dom"/>
</dbReference>